<keyword evidence="2" id="KW-0413">Isomerase</keyword>
<dbReference type="EMBL" id="CAMXCT020002258">
    <property type="protein sequence ID" value="CAL1150259.1"/>
    <property type="molecule type" value="Genomic_DNA"/>
</dbReference>
<dbReference type="EMBL" id="CAMXCT030002258">
    <property type="protein sequence ID" value="CAL4784196.1"/>
    <property type="molecule type" value="Genomic_DNA"/>
</dbReference>
<dbReference type="AlphaFoldDB" id="A0A9P1CRC6"/>
<reference evidence="2 3" key="2">
    <citation type="submission" date="2024-05" db="EMBL/GenBank/DDBJ databases">
        <authorList>
            <person name="Chen Y."/>
            <person name="Shah S."/>
            <person name="Dougan E. K."/>
            <person name="Thang M."/>
            <person name="Chan C."/>
        </authorList>
    </citation>
    <scope>NUCLEOTIDE SEQUENCE [LARGE SCALE GENOMIC DNA]</scope>
</reference>
<evidence type="ECO:0000313" key="1">
    <source>
        <dbReference type="EMBL" id="CAI3996884.1"/>
    </source>
</evidence>
<dbReference type="EMBL" id="CAMXCT010002258">
    <property type="protein sequence ID" value="CAI3996884.1"/>
    <property type="molecule type" value="Genomic_DNA"/>
</dbReference>
<proteinExistence type="predicted"/>
<name>A0A9P1CRC6_9DINO</name>
<dbReference type="Proteomes" id="UP001152797">
    <property type="component" value="Unassembled WGS sequence"/>
</dbReference>
<organism evidence="1">
    <name type="scientific">Cladocopium goreaui</name>
    <dbReference type="NCBI Taxonomy" id="2562237"/>
    <lineage>
        <taxon>Eukaryota</taxon>
        <taxon>Sar</taxon>
        <taxon>Alveolata</taxon>
        <taxon>Dinophyceae</taxon>
        <taxon>Suessiales</taxon>
        <taxon>Symbiodiniaceae</taxon>
        <taxon>Cladocopium</taxon>
    </lineage>
</organism>
<evidence type="ECO:0000313" key="3">
    <source>
        <dbReference type="Proteomes" id="UP001152797"/>
    </source>
</evidence>
<dbReference type="OrthoDB" id="10555655at2759"/>
<accession>A0A9P1CRC6</accession>
<sequence>MVAQHVREKLDLLASIWNRVVSSPSATKGPVDALRLTLSDATIGPLSHTGTLTADTSSCSERGCLASDTVDVTVGSTTTAKATTEALAHGGSIQQECEAVNSQYTGTLTIACALGAVSLSDMSCSVKPCEPWDFVAASLQGASGLLYPSAQILSGATGVGECGDVNVEYSGDFELACNNGMLEAGSSDACRQTCSTYGSSTTVTIDGQSYSVAPSARIAHGAAGSQACGNVVYGYGGEVSLQCNDGSLTVTSHNCQPEPCPVGLLMQGTIYGVTAVGDTVGWSVVG</sequence>
<protein>
    <submittedName>
        <fullName evidence="2">Peptidyl-prolyl cis-trans isomerase D</fullName>
    </submittedName>
</protein>
<gene>
    <name evidence="1" type="ORF">C1SCF055_LOCUS23317</name>
</gene>
<evidence type="ECO:0000313" key="2">
    <source>
        <dbReference type="EMBL" id="CAL4784196.1"/>
    </source>
</evidence>
<reference evidence="1" key="1">
    <citation type="submission" date="2022-10" db="EMBL/GenBank/DDBJ databases">
        <authorList>
            <person name="Chen Y."/>
            <person name="Dougan E. K."/>
            <person name="Chan C."/>
            <person name="Rhodes N."/>
            <person name="Thang M."/>
        </authorList>
    </citation>
    <scope>NUCLEOTIDE SEQUENCE</scope>
</reference>
<comment type="caution">
    <text evidence="1">The sequence shown here is derived from an EMBL/GenBank/DDBJ whole genome shotgun (WGS) entry which is preliminary data.</text>
</comment>
<keyword evidence="3" id="KW-1185">Reference proteome</keyword>
<dbReference type="GO" id="GO:0016853">
    <property type="term" value="F:isomerase activity"/>
    <property type="evidence" value="ECO:0007669"/>
    <property type="project" value="UniProtKB-KW"/>
</dbReference>